<dbReference type="InterPro" id="IPR051328">
    <property type="entry name" value="T7SS_ABC-Transporter"/>
</dbReference>
<comment type="subcellular location">
    <subcellularLocation>
        <location evidence="1">Membrane</location>
        <topology evidence="1">Multi-pass membrane protein</topology>
    </subcellularLocation>
</comment>
<dbReference type="Pfam" id="PF12051">
    <property type="entry name" value="DUF3533"/>
    <property type="match status" value="1"/>
</dbReference>
<keyword evidence="2 6" id="KW-0812">Transmembrane</keyword>
<accession>A0A9P5SJK5</accession>
<keyword evidence="4 6" id="KW-0472">Membrane</keyword>
<organism evidence="8 9">
    <name type="scientific">Podila minutissima</name>
    <dbReference type="NCBI Taxonomy" id="64525"/>
    <lineage>
        <taxon>Eukaryota</taxon>
        <taxon>Fungi</taxon>
        <taxon>Fungi incertae sedis</taxon>
        <taxon>Mucoromycota</taxon>
        <taxon>Mortierellomycotina</taxon>
        <taxon>Mortierellomycetes</taxon>
        <taxon>Mortierellales</taxon>
        <taxon>Mortierellaceae</taxon>
        <taxon>Podila</taxon>
    </lineage>
</organism>
<reference evidence="8" key="1">
    <citation type="journal article" date="2020" name="Fungal Divers.">
        <title>Resolving the Mortierellaceae phylogeny through synthesis of multi-gene phylogenetics and phylogenomics.</title>
        <authorList>
            <person name="Vandepol N."/>
            <person name="Liber J."/>
            <person name="Desiro A."/>
            <person name="Na H."/>
            <person name="Kennedy M."/>
            <person name="Barry K."/>
            <person name="Grigoriev I.V."/>
            <person name="Miller A.N."/>
            <person name="O'Donnell K."/>
            <person name="Stajich J.E."/>
            <person name="Bonito G."/>
        </authorList>
    </citation>
    <scope>NUCLEOTIDE SEQUENCE</scope>
    <source>
        <strain evidence="8">NVP1</strain>
    </source>
</reference>
<protein>
    <recommendedName>
        <fullName evidence="7">DUF3533 domain-containing protein</fullName>
    </recommendedName>
</protein>
<evidence type="ECO:0000256" key="2">
    <source>
        <dbReference type="ARBA" id="ARBA00022692"/>
    </source>
</evidence>
<dbReference type="PANTHER" id="PTHR43077">
    <property type="entry name" value="TRANSPORT PERMEASE YVFS-RELATED"/>
    <property type="match status" value="1"/>
</dbReference>
<feature type="transmembrane region" description="Helical" evidence="6">
    <location>
        <begin position="350"/>
        <end position="371"/>
    </location>
</feature>
<sequence length="514" mass="57858">MTTQQDQPPFTVVALHKEKEYTDVEYQDDSTSTAPDNLLDNSTVNDSKPKRPTLSEAFPRLFVLPHLLSKNAWLLLVATSVVMIIYTWLYLGSLWSPLTRVKNVEIVFYNADKGFDFSTTPPQLVPLFQGIAHNSSLGTMVESQIMDPAGALSHVVKWVDKTQEEGWDYDSLVDYVDNGNTWGLLYIPSNFSNNFLSYAPSTTAGPATAASAKPVVMEYVFDQGRNYATHSIVEKYVSKSMEALSRGFENGLLTSPANQTLLQVLHPTFWAQSIRFYETVMHPVLVYGQNFATYVVFIVLWIGSMLAVYSICKFLPTTIETVGVLTLGPEEPTPVGGKKPLPKFPAIRIVLARHTVSMMFSLLHTIFIWMVPQVLKGHQMAANFSTGYAFAFIWFTGWSFISMQFLLANLLGVDGFQIPATMLMILMFTSSAGVLDWIIMPGFFQVGKAFPFAYAVRGLRTIYFGSLENKMWINWLVIFAWIAIPGFITMFMARSEIRKRRETMRRTATVPTEV</sequence>
<dbReference type="Proteomes" id="UP000696485">
    <property type="component" value="Unassembled WGS sequence"/>
</dbReference>
<dbReference type="PANTHER" id="PTHR43077:SF10">
    <property type="entry name" value="TRANSPORT PERMEASE PROTEIN"/>
    <property type="match status" value="1"/>
</dbReference>
<dbReference type="EMBL" id="JAAAUY010000580">
    <property type="protein sequence ID" value="KAF9328286.1"/>
    <property type="molecule type" value="Genomic_DNA"/>
</dbReference>
<name>A0A9P5SJK5_9FUNG</name>
<feature type="region of interest" description="Disordered" evidence="5">
    <location>
        <begin position="24"/>
        <end position="51"/>
    </location>
</feature>
<dbReference type="GO" id="GO:0016020">
    <property type="term" value="C:membrane"/>
    <property type="evidence" value="ECO:0007669"/>
    <property type="project" value="UniProtKB-SubCell"/>
</dbReference>
<dbReference type="AlphaFoldDB" id="A0A9P5SJK5"/>
<feature type="compositionally biased region" description="Polar residues" evidence="5">
    <location>
        <begin position="29"/>
        <end position="46"/>
    </location>
</feature>
<proteinExistence type="predicted"/>
<evidence type="ECO:0000313" key="9">
    <source>
        <dbReference type="Proteomes" id="UP000696485"/>
    </source>
</evidence>
<evidence type="ECO:0000259" key="7">
    <source>
        <dbReference type="Pfam" id="PF12051"/>
    </source>
</evidence>
<evidence type="ECO:0000256" key="5">
    <source>
        <dbReference type="SAM" id="MobiDB-lite"/>
    </source>
</evidence>
<feature type="transmembrane region" description="Helical" evidence="6">
    <location>
        <begin position="472"/>
        <end position="493"/>
    </location>
</feature>
<keyword evidence="3 6" id="KW-1133">Transmembrane helix</keyword>
<keyword evidence="9" id="KW-1185">Reference proteome</keyword>
<gene>
    <name evidence="8" type="ORF">BG006_008515</name>
</gene>
<feature type="transmembrane region" description="Helical" evidence="6">
    <location>
        <begin position="291"/>
        <end position="312"/>
    </location>
</feature>
<feature type="transmembrane region" description="Helical" evidence="6">
    <location>
        <begin position="423"/>
        <end position="444"/>
    </location>
</feature>
<comment type="caution">
    <text evidence="8">The sequence shown here is derived from an EMBL/GenBank/DDBJ whole genome shotgun (WGS) entry which is preliminary data.</text>
</comment>
<evidence type="ECO:0000256" key="4">
    <source>
        <dbReference type="ARBA" id="ARBA00023136"/>
    </source>
</evidence>
<evidence type="ECO:0000256" key="1">
    <source>
        <dbReference type="ARBA" id="ARBA00004141"/>
    </source>
</evidence>
<dbReference type="InterPro" id="IPR022703">
    <property type="entry name" value="DUF3533"/>
</dbReference>
<evidence type="ECO:0000256" key="6">
    <source>
        <dbReference type="SAM" id="Phobius"/>
    </source>
</evidence>
<evidence type="ECO:0000313" key="8">
    <source>
        <dbReference type="EMBL" id="KAF9328286.1"/>
    </source>
</evidence>
<evidence type="ECO:0000256" key="3">
    <source>
        <dbReference type="ARBA" id="ARBA00022989"/>
    </source>
</evidence>
<feature type="domain" description="DUF3533" evidence="7">
    <location>
        <begin position="77"/>
        <end position="484"/>
    </location>
</feature>
<feature type="transmembrane region" description="Helical" evidence="6">
    <location>
        <begin position="391"/>
        <end position="411"/>
    </location>
</feature>
<feature type="transmembrane region" description="Helical" evidence="6">
    <location>
        <begin position="72"/>
        <end position="91"/>
    </location>
</feature>